<dbReference type="SMART" id="SM00320">
    <property type="entry name" value="WD40"/>
    <property type="match status" value="4"/>
</dbReference>
<dbReference type="OrthoDB" id="317115at2759"/>
<accession>A0A8S1TYA8</accession>
<gene>
    <name evidence="3" type="ORF">POCTA_138.1.T0310234</name>
</gene>
<evidence type="ECO:0000256" key="2">
    <source>
        <dbReference type="SAM" id="Coils"/>
    </source>
</evidence>
<name>A0A8S1TYA8_PAROT</name>
<feature type="repeat" description="WD" evidence="1">
    <location>
        <begin position="224"/>
        <end position="255"/>
    </location>
</feature>
<dbReference type="AlphaFoldDB" id="A0A8S1TYA8"/>
<keyword evidence="4" id="KW-1185">Reference proteome</keyword>
<evidence type="ECO:0000256" key="1">
    <source>
        <dbReference type="PROSITE-ProRule" id="PRU00221"/>
    </source>
</evidence>
<organism evidence="3 4">
    <name type="scientific">Paramecium octaurelia</name>
    <dbReference type="NCBI Taxonomy" id="43137"/>
    <lineage>
        <taxon>Eukaryota</taxon>
        <taxon>Sar</taxon>
        <taxon>Alveolata</taxon>
        <taxon>Ciliophora</taxon>
        <taxon>Intramacronucleata</taxon>
        <taxon>Oligohymenophorea</taxon>
        <taxon>Peniculida</taxon>
        <taxon>Parameciidae</taxon>
        <taxon>Paramecium</taxon>
    </lineage>
</organism>
<dbReference type="Proteomes" id="UP000683925">
    <property type="component" value="Unassembled WGS sequence"/>
</dbReference>
<evidence type="ECO:0000313" key="3">
    <source>
        <dbReference type="EMBL" id="CAD8155989.1"/>
    </source>
</evidence>
<dbReference type="PANTHER" id="PTHR19920">
    <property type="entry name" value="WD40 PROTEIN CIAO1"/>
    <property type="match status" value="1"/>
</dbReference>
<keyword evidence="2" id="KW-0175">Coiled coil</keyword>
<dbReference type="InterPro" id="IPR001680">
    <property type="entry name" value="WD40_rpt"/>
</dbReference>
<reference evidence="3" key="1">
    <citation type="submission" date="2021-01" db="EMBL/GenBank/DDBJ databases">
        <authorList>
            <consortium name="Genoscope - CEA"/>
            <person name="William W."/>
        </authorList>
    </citation>
    <scope>NUCLEOTIDE SEQUENCE</scope>
</reference>
<dbReference type="GO" id="GO:0097361">
    <property type="term" value="C:cytosolic [4Fe-4S] assembly targeting complex"/>
    <property type="evidence" value="ECO:0007669"/>
    <property type="project" value="TreeGrafter"/>
</dbReference>
<evidence type="ECO:0008006" key="5">
    <source>
        <dbReference type="Google" id="ProtNLM"/>
    </source>
</evidence>
<dbReference type="PANTHER" id="PTHR19920:SF0">
    <property type="entry name" value="CYTOSOLIC IRON-SULFUR PROTEIN ASSEMBLY PROTEIN CIAO1-RELATED"/>
    <property type="match status" value="1"/>
</dbReference>
<sequence>MNNTKICDDADYQEILDLQSRQSDMAGLIINTLNNHIEEINKKYQQFQQELESKCKFRQEILRQMEKNDVFKFRQSIINFQEEQQSILRKMEQKCKILVEALDSSIADFQQLFNTNMACFQNKSPKTFKYELINSIKNDQDAYAFSFSKQSQIMVGGYNSGVIKLFEFNKGQINLIQELRHNKTPVCCLFFMKKSQQFLARGDSHTIRLYQADDKSIWDIKQKLEGHTNFINCLLMNSEEDLIISGSNDKSIKFWMIQDGLWQCSQTVSCQSNQIISITLNDSCNQLLASGSENQILIIEQFHDFQWKIVQIISVTTLGYRLCYINDYMFVYQGKSKKKLDVYQADCINNDFKLTKQVDVNGSMNCTYYFPQQFIKSKSILVNKNGRFINFIKVNSYGELRNELVLEFEHEFIFGTMTDDGEYLIIYDEKSKAIQIRKYQE</sequence>
<dbReference type="Pfam" id="PF00400">
    <property type="entry name" value="WD40"/>
    <property type="match status" value="1"/>
</dbReference>
<dbReference type="EMBL" id="CAJJDP010000031">
    <property type="protein sequence ID" value="CAD8155989.1"/>
    <property type="molecule type" value="Genomic_DNA"/>
</dbReference>
<comment type="caution">
    <text evidence="3">The sequence shown here is derived from an EMBL/GenBank/DDBJ whole genome shotgun (WGS) entry which is preliminary data.</text>
</comment>
<dbReference type="GO" id="GO:0016226">
    <property type="term" value="P:iron-sulfur cluster assembly"/>
    <property type="evidence" value="ECO:0007669"/>
    <property type="project" value="TreeGrafter"/>
</dbReference>
<feature type="coiled-coil region" evidence="2">
    <location>
        <begin position="30"/>
        <end position="68"/>
    </location>
</feature>
<dbReference type="PROSITE" id="PS50294">
    <property type="entry name" value="WD_REPEATS_REGION"/>
    <property type="match status" value="1"/>
</dbReference>
<dbReference type="PROSITE" id="PS50082">
    <property type="entry name" value="WD_REPEATS_2"/>
    <property type="match status" value="1"/>
</dbReference>
<evidence type="ECO:0000313" key="4">
    <source>
        <dbReference type="Proteomes" id="UP000683925"/>
    </source>
</evidence>
<protein>
    <recommendedName>
        <fullName evidence="5">WD domain, G-beta repeat protein</fullName>
    </recommendedName>
</protein>
<proteinExistence type="predicted"/>
<keyword evidence="1" id="KW-0853">WD repeat</keyword>